<feature type="disulfide bond" evidence="16">
    <location>
        <begin position="354"/>
        <end position="399"/>
    </location>
</feature>
<dbReference type="InterPro" id="IPR020857">
    <property type="entry name" value="Serum_albumin_CS"/>
</dbReference>
<dbReference type="KEGG" id="hgl:101725590"/>
<dbReference type="Gene3D" id="1.10.246.10">
    <property type="match status" value="6"/>
</dbReference>
<dbReference type="PRINTS" id="PR00802">
    <property type="entry name" value="SERUMALBUMIN"/>
</dbReference>
<keyword evidence="6 15" id="KW-0479">Metal-binding</keyword>
<feature type="disulfide bond" evidence="16">
    <location>
        <begin position="113"/>
        <end position="129"/>
    </location>
</feature>
<evidence type="ECO:0000256" key="18">
    <source>
        <dbReference type="PIRSR" id="PIRSR002520-4"/>
    </source>
</evidence>
<evidence type="ECO:0000256" key="2">
    <source>
        <dbReference type="ARBA" id="ARBA00022481"/>
    </source>
</evidence>
<keyword evidence="11 15" id="KW-0186">Copper</keyword>
<dbReference type="PROSITE" id="PS00212">
    <property type="entry name" value="ALBUMIN_1"/>
    <property type="match status" value="2"/>
</dbReference>
<dbReference type="AlphaFoldDB" id="A0AAX6NVW4"/>
<dbReference type="InterPro" id="IPR021177">
    <property type="entry name" value="Serum_albumin/AFP/Afamin"/>
</dbReference>
<keyword evidence="4" id="KW-0597">Phosphoprotein</keyword>
<dbReference type="PANTHER" id="PTHR11385:SF15">
    <property type="entry name" value="ALBUMIN"/>
    <property type="match status" value="1"/>
</dbReference>
<feature type="disulfide bond" evidence="16">
    <location>
        <begin position="316"/>
        <end position="327"/>
    </location>
</feature>
<dbReference type="SMART" id="SM00103">
    <property type="entry name" value="ALBUMIN"/>
    <property type="match status" value="3"/>
</dbReference>
<keyword evidence="7" id="KW-0732">Signal</keyword>
<evidence type="ECO:0000313" key="20">
    <source>
        <dbReference type="Proteomes" id="UP000694906"/>
    </source>
</evidence>
<evidence type="ECO:0000256" key="6">
    <source>
        <dbReference type="ARBA" id="ARBA00022723"/>
    </source>
</evidence>
<accession>A0AAX6NVW4</accession>
<feature type="disulfide bond" evidence="16">
    <location>
        <begin position="91"/>
        <end position="100"/>
    </location>
</feature>
<evidence type="ECO:0000256" key="17">
    <source>
        <dbReference type="PIRSR" id="PIRSR002520-3"/>
    </source>
</evidence>
<dbReference type="CDD" id="cd00015">
    <property type="entry name" value="ALBUMIN"/>
    <property type="match status" value="3"/>
</dbReference>
<evidence type="ECO:0000256" key="15">
    <source>
        <dbReference type="PIRSR" id="PIRSR002520-1"/>
    </source>
</evidence>
<feature type="binding site" evidence="15">
    <location>
        <position position="282"/>
    </location>
    <ligand>
        <name>Ca(2+)</name>
        <dbReference type="ChEBI" id="CHEBI:29108"/>
        <label>1</label>
    </ligand>
</feature>
<dbReference type="FunFam" id="1.10.246.10:FF:000002">
    <property type="entry name" value="Serum albumin"/>
    <property type="match status" value="2"/>
</dbReference>
<dbReference type="GO" id="GO:0046872">
    <property type="term" value="F:metal ion binding"/>
    <property type="evidence" value="ECO:0007669"/>
    <property type="project" value="UniProtKB-KW"/>
</dbReference>
<keyword evidence="9 15" id="KW-0862">Zinc</keyword>
<dbReference type="CTD" id="213"/>
<evidence type="ECO:0000256" key="13">
    <source>
        <dbReference type="ARBA" id="ARBA00023157"/>
    </source>
</evidence>
<reference evidence="21" key="1">
    <citation type="submission" date="2025-08" db="UniProtKB">
        <authorList>
            <consortium name="RefSeq"/>
        </authorList>
    </citation>
    <scope>IDENTIFICATION</scope>
</reference>
<evidence type="ECO:0000256" key="8">
    <source>
        <dbReference type="ARBA" id="ARBA00022737"/>
    </source>
</evidence>
<feature type="domain" description="Albumin" evidence="19">
    <location>
        <begin position="226"/>
        <end position="417"/>
    </location>
</feature>
<feature type="disulfide bond" evidence="16">
    <location>
        <begin position="283"/>
        <end position="291"/>
    </location>
</feature>
<keyword evidence="8" id="KW-0677">Repeat</keyword>
<evidence type="ECO:0000256" key="10">
    <source>
        <dbReference type="ARBA" id="ARBA00022837"/>
    </source>
</evidence>
<protein>
    <recommendedName>
        <fullName evidence="14">Albumin</fullName>
    </recommendedName>
</protein>
<dbReference type="PIRSF" id="PIRSF002520">
    <property type="entry name" value="Serum_albumin_subgroup"/>
    <property type="match status" value="1"/>
</dbReference>
<dbReference type="PROSITE" id="PS51438">
    <property type="entry name" value="ALBUMIN_2"/>
    <property type="match status" value="3"/>
</dbReference>
<keyword evidence="13 16" id="KW-1015">Disulfide bond</keyword>
<name>A0AAX6NVW4_HETGA</name>
<feature type="disulfide bond" evidence="16">
    <location>
        <begin position="162"/>
        <end position="207"/>
    </location>
</feature>
<feature type="disulfide bond" evidence="16">
    <location>
        <begin position="206"/>
        <end position="215"/>
    </location>
</feature>
<keyword evidence="3" id="KW-0964">Secreted</keyword>
<dbReference type="GO" id="GO:0005737">
    <property type="term" value="C:cytoplasm"/>
    <property type="evidence" value="ECO:0007669"/>
    <property type="project" value="TreeGrafter"/>
</dbReference>
<feature type="disulfide bond" evidence="16">
    <location>
        <begin position="303"/>
        <end position="317"/>
    </location>
</feature>
<feature type="disulfide bond" evidence="16">
    <location>
        <begin position="514"/>
        <end position="525"/>
    </location>
</feature>
<feature type="site" description="Aspirin-acetylated lysine" evidence="18">
    <location>
        <position position="237"/>
    </location>
</feature>
<dbReference type="FunFam" id="1.10.246.10:FF:000003">
    <property type="entry name" value="Serum albumin"/>
    <property type="match status" value="1"/>
</dbReference>
<dbReference type="InterPro" id="IPR020858">
    <property type="entry name" value="Serum_albumin-like"/>
</dbReference>
<evidence type="ECO:0000256" key="9">
    <source>
        <dbReference type="ARBA" id="ARBA00022833"/>
    </source>
</evidence>
<evidence type="ECO:0000256" key="5">
    <source>
        <dbReference type="ARBA" id="ARBA00022685"/>
    </source>
</evidence>
<keyword evidence="2" id="KW-0488">Methylation</keyword>
<feature type="binding site" evidence="15">
    <location>
        <position position="44"/>
    </location>
    <ligand>
        <name>Ca(2+)</name>
        <dbReference type="ChEBI" id="CHEBI:29108"/>
        <label>1</label>
    </ligand>
</feature>
<feature type="binding site" evidence="15">
    <location>
        <position position="287"/>
    </location>
    <ligand>
        <name>Zn(2+)</name>
        <dbReference type="ChEBI" id="CHEBI:29105"/>
    </ligand>
</feature>
<dbReference type="GO" id="GO:0008289">
    <property type="term" value="F:lipid binding"/>
    <property type="evidence" value="ECO:0007669"/>
    <property type="project" value="UniProtKB-KW"/>
</dbReference>
<feature type="disulfide bond" evidence="16">
    <location>
        <begin position="552"/>
        <end position="597"/>
    </location>
</feature>
<evidence type="ECO:0000256" key="12">
    <source>
        <dbReference type="ARBA" id="ARBA00023121"/>
    </source>
</evidence>
<feature type="disulfide bond" evidence="16">
    <location>
        <begin position="238"/>
        <end position="284"/>
    </location>
</feature>
<feature type="disulfide bond" evidence="16">
    <location>
        <begin position="398"/>
        <end position="407"/>
    </location>
</feature>
<feature type="disulfide bond" evidence="16">
    <location>
        <begin position="128"/>
        <end position="139"/>
    </location>
</feature>
<evidence type="ECO:0000256" key="16">
    <source>
        <dbReference type="PIRSR" id="PIRSR002520-2"/>
    </source>
</evidence>
<feature type="binding site" evidence="15">
    <location>
        <position position="41"/>
    </location>
    <ligand>
        <name>Cu cation</name>
        <dbReference type="ChEBI" id="CHEBI:23378"/>
    </ligand>
</feature>
<feature type="binding site" evidence="15">
    <location>
        <position position="287"/>
    </location>
    <ligand>
        <name>Ca(2+)</name>
        <dbReference type="ChEBI" id="CHEBI:29108"/>
        <label>1</label>
    </ligand>
</feature>
<dbReference type="InterPro" id="IPR014760">
    <property type="entry name" value="Serum_albumin_N"/>
</dbReference>
<evidence type="ECO:0000313" key="21">
    <source>
        <dbReference type="RefSeq" id="XP_004838070.1"/>
    </source>
</evidence>
<dbReference type="Pfam" id="PF00273">
    <property type="entry name" value="Serum_albumin"/>
    <property type="match status" value="3"/>
</dbReference>
<feature type="disulfide bond" evidence="16">
    <location>
        <begin position="596"/>
        <end position="605"/>
    </location>
</feature>
<dbReference type="GO" id="GO:1903981">
    <property type="term" value="F:enterobactin binding"/>
    <property type="evidence" value="ECO:0007669"/>
    <property type="project" value="TreeGrafter"/>
</dbReference>
<gene>
    <name evidence="21" type="primary">Alb</name>
</gene>
<comment type="subcellular location">
    <subcellularLocation>
        <location evidence="1">Secreted</location>
    </subcellularLocation>
</comment>
<dbReference type="GO" id="GO:0072562">
    <property type="term" value="C:blood microparticle"/>
    <property type="evidence" value="ECO:0007669"/>
    <property type="project" value="TreeGrafter"/>
</dbReference>
<feature type="binding site" evidence="15">
    <location>
        <position position="290"/>
    </location>
    <ligand>
        <name>Ca(2+)</name>
        <dbReference type="ChEBI" id="CHEBI:29108"/>
        <label>1</label>
    </ligand>
</feature>
<feature type="binding site" evidence="15">
    <location>
        <position position="51"/>
    </location>
    <ligand>
        <name>Ca(2+)</name>
        <dbReference type="ChEBI" id="CHEBI:29108"/>
        <label>1</label>
    </ligand>
</feature>
<dbReference type="FunFam" id="1.10.246.10:FF:000001">
    <property type="entry name" value="Serum albumin"/>
    <property type="match status" value="2"/>
</dbReference>
<dbReference type="SUPFAM" id="SSF48552">
    <property type="entry name" value="Serum albumin-like"/>
    <property type="match status" value="3"/>
</dbReference>
<evidence type="ECO:0000256" key="7">
    <source>
        <dbReference type="ARBA" id="ARBA00022729"/>
    </source>
</evidence>
<dbReference type="PANTHER" id="PTHR11385">
    <property type="entry name" value="SERUM ALBUMIN-RELATED"/>
    <property type="match status" value="1"/>
</dbReference>
<feature type="binding site" evidence="17">
    <location>
        <position position="278"/>
    </location>
    <ligand>
        <name>(4Z,15Z)-bilirubin IXalpha</name>
        <dbReference type="ChEBI" id="CHEBI:57977"/>
    </ligand>
</feature>
<keyword evidence="12" id="KW-0446">Lipid-binding</keyword>
<evidence type="ECO:0000259" key="19">
    <source>
        <dbReference type="PROSITE" id="PS51438"/>
    </source>
</evidence>
<evidence type="ECO:0000256" key="3">
    <source>
        <dbReference type="ARBA" id="ARBA00022525"/>
    </source>
</evidence>
<dbReference type="InterPro" id="IPR000264">
    <property type="entry name" value="ALB/AFP/VDB"/>
</dbReference>
<evidence type="ECO:0000256" key="1">
    <source>
        <dbReference type="ARBA" id="ARBA00004613"/>
    </source>
</evidence>
<sequence length="622" mass="70849">MHSTFLSTPQALGTMKWVTFISLLLLFSSAYSRGVFRREAHKSEIAHRFTDLGEKHFKGLALITFSQYLQKCSFEEHIKLVKEVTDFAKTCVADESAENCDKSIHTLFGDKLCAIQTLRETYGALADCCAKQEPERNECFLEHKEDNPALPPFKRPEPEAMCTSFNEDNQLFMGHYLYEVARRHPYFYAPELLYYAERYMDVLTECCQAADKATCLTPKLDALKEKALTSAAQQRLKCASIQKFGERAFKAWALARMSQKFCKAEFIEISRIVNDLTKVNKECCRGDLLECAADRASLVKYICANQETISSKLKECCEKPLLEKAHCIMEAERDELPDGLPELTTDFIEDRDVCTHYTGAKDVFLGTFLFEYSRRNPDYSIGMLLRLAKAYEAKLEKCCAEADPPACYATAFHELQPLIDEPKNLVQQNCELYEKLGEYGFQNALVVRYTQKIPQISTATLVEASRNLGKVGTKCCALPESKRLPCTENYLALILNRLCVLHEKTPVSDRVTKCCTESLVNRRPCFSALQLDETYVPKQFTDETFTIHADVCTLPEEEQQIMKQMTLAELVKHKPKATAEQMKDIMKNFGIFLEKCCHAENKDDCFSKEGSNFVQACKDTFS</sequence>
<evidence type="ECO:0000256" key="11">
    <source>
        <dbReference type="ARBA" id="ARBA00023008"/>
    </source>
</evidence>
<evidence type="ECO:0000256" key="4">
    <source>
        <dbReference type="ARBA" id="ARBA00022553"/>
    </source>
</evidence>
<keyword evidence="10 15" id="KW-0106">Calcium</keyword>
<evidence type="ECO:0000256" key="14">
    <source>
        <dbReference type="ARBA" id="ARBA00039343"/>
    </source>
</evidence>
<dbReference type="RefSeq" id="XP_004838070.1">
    <property type="nucleotide sequence ID" value="XM_004838013.3"/>
</dbReference>
<dbReference type="Proteomes" id="UP000694906">
    <property type="component" value="Unplaced"/>
</dbReference>
<feature type="binding site" evidence="15">
    <location>
        <position position="105"/>
    </location>
    <ligand>
        <name>Zn(2+)</name>
        <dbReference type="ChEBI" id="CHEBI:29105"/>
    </ligand>
</feature>
<keyword evidence="20" id="KW-1185">Reference proteome</keyword>
<feature type="disulfide bond" evidence="16">
    <location>
        <begin position="499"/>
        <end position="515"/>
    </location>
</feature>
<feature type="disulfide bond" evidence="16">
    <location>
        <begin position="475"/>
        <end position="486"/>
    </location>
</feature>
<feature type="disulfide bond" evidence="16">
    <location>
        <begin position="430"/>
        <end position="476"/>
    </location>
</feature>
<keyword evidence="5" id="KW-0165">Cleavage on pair of basic residues</keyword>
<proteinExistence type="predicted"/>
<feature type="domain" description="Albumin" evidence="19">
    <location>
        <begin position="418"/>
        <end position="615"/>
    </location>
</feature>
<organism evidence="20 21">
    <name type="scientific">Heterocephalus glaber</name>
    <name type="common">Naked mole rat</name>
    <dbReference type="NCBI Taxonomy" id="10181"/>
    <lineage>
        <taxon>Eukaryota</taxon>
        <taxon>Metazoa</taxon>
        <taxon>Chordata</taxon>
        <taxon>Craniata</taxon>
        <taxon>Vertebrata</taxon>
        <taxon>Euteleostomi</taxon>
        <taxon>Mammalia</taxon>
        <taxon>Eutheria</taxon>
        <taxon>Euarchontoglires</taxon>
        <taxon>Glires</taxon>
        <taxon>Rodentia</taxon>
        <taxon>Hystricomorpha</taxon>
        <taxon>Bathyergidae</taxon>
        <taxon>Heterocephalus</taxon>
    </lineage>
</organism>
<feature type="domain" description="Albumin" evidence="19">
    <location>
        <begin position="33"/>
        <end position="225"/>
    </location>
</feature>
<dbReference type="GeneID" id="101725590"/>